<evidence type="ECO:0000313" key="2">
    <source>
        <dbReference type="EMBL" id="GBP47259.1"/>
    </source>
</evidence>
<name>A0A4C1W9Q7_EUMVA</name>
<dbReference type="EMBL" id="BGZK01000499">
    <property type="protein sequence ID" value="GBP47259.1"/>
    <property type="molecule type" value="Genomic_DNA"/>
</dbReference>
<dbReference type="AlphaFoldDB" id="A0A4C1W9Q7"/>
<dbReference type="Proteomes" id="UP000299102">
    <property type="component" value="Unassembled WGS sequence"/>
</dbReference>
<comment type="caution">
    <text evidence="2">The sequence shown here is derived from an EMBL/GenBank/DDBJ whole genome shotgun (WGS) entry which is preliminary data.</text>
</comment>
<feature type="compositionally biased region" description="Low complexity" evidence="1">
    <location>
        <begin position="17"/>
        <end position="28"/>
    </location>
</feature>
<proteinExistence type="predicted"/>
<accession>A0A4C1W9Q7</accession>
<protein>
    <submittedName>
        <fullName evidence="2">Uncharacterized protein</fullName>
    </submittedName>
</protein>
<evidence type="ECO:0000256" key="1">
    <source>
        <dbReference type="SAM" id="MobiDB-lite"/>
    </source>
</evidence>
<keyword evidence="3" id="KW-1185">Reference proteome</keyword>
<organism evidence="2 3">
    <name type="scientific">Eumeta variegata</name>
    <name type="common">Bagworm moth</name>
    <name type="synonym">Eumeta japonica</name>
    <dbReference type="NCBI Taxonomy" id="151549"/>
    <lineage>
        <taxon>Eukaryota</taxon>
        <taxon>Metazoa</taxon>
        <taxon>Ecdysozoa</taxon>
        <taxon>Arthropoda</taxon>
        <taxon>Hexapoda</taxon>
        <taxon>Insecta</taxon>
        <taxon>Pterygota</taxon>
        <taxon>Neoptera</taxon>
        <taxon>Endopterygota</taxon>
        <taxon>Lepidoptera</taxon>
        <taxon>Glossata</taxon>
        <taxon>Ditrysia</taxon>
        <taxon>Tineoidea</taxon>
        <taxon>Psychidae</taxon>
        <taxon>Oiketicinae</taxon>
        <taxon>Eumeta</taxon>
    </lineage>
</organism>
<evidence type="ECO:0000313" key="3">
    <source>
        <dbReference type="Proteomes" id="UP000299102"/>
    </source>
</evidence>
<gene>
    <name evidence="2" type="ORF">EVAR_38023_1</name>
</gene>
<reference evidence="2 3" key="1">
    <citation type="journal article" date="2019" name="Commun. Biol.">
        <title>The bagworm genome reveals a unique fibroin gene that provides high tensile strength.</title>
        <authorList>
            <person name="Kono N."/>
            <person name="Nakamura H."/>
            <person name="Ohtoshi R."/>
            <person name="Tomita M."/>
            <person name="Numata K."/>
            <person name="Arakawa K."/>
        </authorList>
    </citation>
    <scope>NUCLEOTIDE SEQUENCE [LARGE SCALE GENOMIC DNA]</scope>
</reference>
<sequence length="166" mass="19072">MEVDSNPNREPTKRPSESQLSEELSSDSWSDDSKDVNNPDEEGFTQVTKRKPRLPRLISRNDWNANWNKGGERSGIAIMKTPAHVMMSARPFNLGLYPALYFARDRLRVLVSEMDDCRGQYEQSLLQIQALQGELRSSRKGTYELQHQLDLSKADETITLFRVDVK</sequence>
<feature type="region of interest" description="Disordered" evidence="1">
    <location>
        <begin position="1"/>
        <end position="51"/>
    </location>
</feature>
<dbReference type="OrthoDB" id="7474798at2759"/>